<protein>
    <submittedName>
        <fullName evidence="2">Uncharacterized protein</fullName>
    </submittedName>
</protein>
<dbReference type="EMBL" id="JSUH01000002">
    <property type="protein sequence ID" value="KHD98624.1"/>
    <property type="molecule type" value="Genomic_DNA"/>
</dbReference>
<reference evidence="2 3" key="1">
    <citation type="journal article" date="2003" name="Int. J. Syst. Evol. Microbiol.">
        <title>Kocuria polaris sp. nov., an orange-pigmented psychrophilic bacterium isolated from an Antarctic cyanobacterial mat sample.</title>
        <authorList>
            <person name="Reddy G.S."/>
            <person name="Prakash J.S."/>
            <person name="Prabahar V."/>
            <person name="Matsumoto G.I."/>
            <person name="Stackebrandt E."/>
            <person name="Shivaji S."/>
        </authorList>
    </citation>
    <scope>NUCLEOTIDE SEQUENCE [LARGE SCALE GENOMIC DNA]</scope>
    <source>
        <strain evidence="2 3">CMS 76or</strain>
    </source>
</reference>
<comment type="caution">
    <text evidence="2">The sequence shown here is derived from an EMBL/GenBank/DDBJ whole genome shotgun (WGS) entry which is preliminary data.</text>
</comment>
<gene>
    <name evidence="2" type="ORF">GY22_02800</name>
</gene>
<evidence type="ECO:0000256" key="1">
    <source>
        <dbReference type="SAM" id="MobiDB-lite"/>
    </source>
</evidence>
<evidence type="ECO:0000313" key="3">
    <source>
        <dbReference type="Proteomes" id="UP000030466"/>
    </source>
</evidence>
<sequence length="90" mass="10254">MSEEQHTVNEDAPSSGYRLLDRLNQIALKIYGAADRVAPETHGAGESERAHAWYEECQKHFVIERDEHGNEYLYHRDDSRGGPRAGTSRN</sequence>
<feature type="region of interest" description="Disordered" evidence="1">
    <location>
        <begin position="69"/>
        <end position="90"/>
    </location>
</feature>
<dbReference type="AlphaFoldDB" id="A0A0A6VXR0"/>
<feature type="compositionally biased region" description="Basic and acidic residues" evidence="1">
    <location>
        <begin position="69"/>
        <end position="81"/>
    </location>
</feature>
<evidence type="ECO:0000313" key="2">
    <source>
        <dbReference type="EMBL" id="KHD98624.1"/>
    </source>
</evidence>
<dbReference type="Proteomes" id="UP000030466">
    <property type="component" value="Unassembled WGS sequence"/>
</dbReference>
<proteinExistence type="predicted"/>
<keyword evidence="3" id="KW-1185">Reference proteome</keyword>
<accession>A0A0A6VXR0</accession>
<organism evidence="2 3">
    <name type="scientific">Kocuria rosea subsp. polaris</name>
    <dbReference type="NCBI Taxonomy" id="136273"/>
    <lineage>
        <taxon>Bacteria</taxon>
        <taxon>Bacillati</taxon>
        <taxon>Actinomycetota</taxon>
        <taxon>Actinomycetes</taxon>
        <taxon>Micrococcales</taxon>
        <taxon>Micrococcaceae</taxon>
        <taxon>Kocuria</taxon>
    </lineage>
</organism>
<dbReference type="OrthoDB" id="4880061at2"/>
<name>A0A0A6VXR0_KOCRO</name>
<dbReference type="RefSeq" id="WP_017832827.1">
    <property type="nucleotide sequence ID" value="NZ_JSUH01000002.1"/>
</dbReference>